<dbReference type="Pfam" id="PF03575">
    <property type="entry name" value="Peptidase_S51"/>
    <property type="match status" value="1"/>
</dbReference>
<evidence type="ECO:0000313" key="5">
    <source>
        <dbReference type="EMBL" id="KWZ82308.1"/>
    </source>
</evidence>
<comment type="caution">
    <text evidence="5">The sequence shown here is derived from an EMBL/GenBank/DDBJ whole genome shotgun (WGS) entry which is preliminary data.</text>
</comment>
<evidence type="ECO:0000256" key="3">
    <source>
        <dbReference type="ARBA" id="ARBA00022801"/>
    </source>
</evidence>
<organism evidence="5 6">
    <name type="scientific">Bifidobacterium bifidum</name>
    <dbReference type="NCBI Taxonomy" id="1681"/>
    <lineage>
        <taxon>Bacteria</taxon>
        <taxon>Bacillati</taxon>
        <taxon>Actinomycetota</taxon>
        <taxon>Actinomycetes</taxon>
        <taxon>Bifidobacteriales</taxon>
        <taxon>Bifidobacteriaceae</taxon>
        <taxon>Bifidobacterium</taxon>
    </lineage>
</organism>
<protein>
    <submittedName>
        <fullName evidence="5">Peptidase family S51</fullName>
    </submittedName>
</protein>
<evidence type="ECO:0000256" key="4">
    <source>
        <dbReference type="ARBA" id="ARBA00022825"/>
    </source>
</evidence>
<dbReference type="GO" id="GO:0008236">
    <property type="term" value="F:serine-type peptidase activity"/>
    <property type="evidence" value="ECO:0007669"/>
    <property type="project" value="UniProtKB-KW"/>
</dbReference>
<dbReference type="PATRIC" id="fig|1681.53.peg.378"/>
<dbReference type="Gene3D" id="3.40.50.880">
    <property type="match status" value="1"/>
</dbReference>
<name>A0A133KRY5_BIFBI</name>
<evidence type="ECO:0000256" key="1">
    <source>
        <dbReference type="ARBA" id="ARBA00006534"/>
    </source>
</evidence>
<dbReference type="Proteomes" id="UP000070092">
    <property type="component" value="Unassembled WGS sequence"/>
</dbReference>
<evidence type="ECO:0000256" key="2">
    <source>
        <dbReference type="ARBA" id="ARBA00022670"/>
    </source>
</evidence>
<keyword evidence="2" id="KW-0645">Protease</keyword>
<accession>A0A133KRY5</accession>
<dbReference type="SUPFAM" id="SSF52317">
    <property type="entry name" value="Class I glutamine amidotransferase-like"/>
    <property type="match status" value="1"/>
</dbReference>
<dbReference type="AlphaFoldDB" id="A0A133KRY5"/>
<evidence type="ECO:0000313" key="6">
    <source>
        <dbReference type="Proteomes" id="UP000070092"/>
    </source>
</evidence>
<keyword evidence="4" id="KW-0720">Serine protease</keyword>
<keyword evidence="3" id="KW-0378">Hydrolase</keyword>
<comment type="similarity">
    <text evidence="1">Belongs to the peptidase S51 family.</text>
</comment>
<gene>
    <name evidence="5" type="ORF">HMPREF3196_00390</name>
</gene>
<dbReference type="PANTHER" id="PTHR20842">
    <property type="entry name" value="PROTEASE S51 ALPHA-ASPARTYL DIPEPTIDASE"/>
    <property type="match status" value="1"/>
</dbReference>
<proteinExistence type="inferred from homology"/>
<dbReference type="PANTHER" id="PTHR20842:SF0">
    <property type="entry name" value="ALPHA-ASPARTYL DIPEPTIDASE"/>
    <property type="match status" value="1"/>
</dbReference>
<reference evidence="5 6" key="1">
    <citation type="submission" date="2016-01" db="EMBL/GenBank/DDBJ databases">
        <authorList>
            <person name="Oliw E.H."/>
        </authorList>
    </citation>
    <scope>NUCLEOTIDE SEQUENCE [LARGE SCALE GENOMIC DNA]</scope>
    <source>
        <strain evidence="5 6">MJR8628B</strain>
    </source>
</reference>
<dbReference type="InterPro" id="IPR005320">
    <property type="entry name" value="Peptidase_S51"/>
</dbReference>
<sequence>MNAVLYWAIRKEARMATMMLTSTLRGATGMIPHALPGLHGGRLAYITTAAAVEPWGFAHTMLTRRQLRQLGFRVTELDVSTAAAPDVRSTLSDADCIYVGGGNSFFLLQELRRTGADALLAERIADGIPYIGESAGSVIMSPDIGYCSIMDRTDRAPGLRDYKGLGLTDFHVVPHLGNPTMGQAARLIVERYSTELDLRALTDRQSLLVRDGGTTMLQS</sequence>
<dbReference type="GO" id="GO:0006508">
    <property type="term" value="P:proteolysis"/>
    <property type="evidence" value="ECO:0007669"/>
    <property type="project" value="UniProtKB-KW"/>
</dbReference>
<dbReference type="InterPro" id="IPR029062">
    <property type="entry name" value="Class_I_gatase-like"/>
</dbReference>
<dbReference type="EMBL" id="LRPO01000016">
    <property type="protein sequence ID" value="KWZ82308.1"/>
    <property type="molecule type" value="Genomic_DNA"/>
</dbReference>